<keyword evidence="2" id="KW-0597">Phosphoprotein</keyword>
<dbReference type="SUPFAM" id="SSF51735">
    <property type="entry name" value="NAD(P)-binding Rossmann-fold domains"/>
    <property type="match status" value="1"/>
</dbReference>
<dbReference type="SMART" id="SM00822">
    <property type="entry name" value="PKS_KR"/>
    <property type="match status" value="1"/>
</dbReference>
<dbReference type="Gene3D" id="3.40.50.720">
    <property type="entry name" value="NAD(P)-binding Rossmann-like Domain"/>
    <property type="match status" value="1"/>
</dbReference>
<dbReference type="SMART" id="SM00829">
    <property type="entry name" value="PKS_ER"/>
    <property type="match status" value="1"/>
</dbReference>
<name>A0A0C9TLM8_PAXIN</name>
<dbReference type="SUPFAM" id="SSF50129">
    <property type="entry name" value="GroES-like"/>
    <property type="match status" value="1"/>
</dbReference>
<reference evidence="5 6" key="1">
    <citation type="submission" date="2014-06" db="EMBL/GenBank/DDBJ databases">
        <authorList>
            <consortium name="DOE Joint Genome Institute"/>
            <person name="Kuo A."/>
            <person name="Kohler A."/>
            <person name="Nagy L.G."/>
            <person name="Floudas D."/>
            <person name="Copeland A."/>
            <person name="Barry K.W."/>
            <person name="Cichocki N."/>
            <person name="Veneault-Fourrey C."/>
            <person name="LaButti K."/>
            <person name="Lindquist E.A."/>
            <person name="Lipzen A."/>
            <person name="Lundell T."/>
            <person name="Morin E."/>
            <person name="Murat C."/>
            <person name="Sun H."/>
            <person name="Tunlid A."/>
            <person name="Henrissat B."/>
            <person name="Grigoriev I.V."/>
            <person name="Hibbett D.S."/>
            <person name="Martin F."/>
            <person name="Nordberg H.P."/>
            <person name="Cantor M.N."/>
            <person name="Hua S.X."/>
        </authorList>
    </citation>
    <scope>NUCLEOTIDE SEQUENCE [LARGE SCALE GENOMIC DNA]</scope>
    <source>
        <strain evidence="5 6">ATCC 200175</strain>
    </source>
</reference>
<dbReference type="GO" id="GO:0006633">
    <property type="term" value="P:fatty acid biosynthetic process"/>
    <property type="evidence" value="ECO:0007669"/>
    <property type="project" value="TreeGrafter"/>
</dbReference>
<reference evidence="6" key="2">
    <citation type="submission" date="2015-01" db="EMBL/GenBank/DDBJ databases">
        <title>Evolutionary Origins and Diversification of the Mycorrhizal Mutualists.</title>
        <authorList>
            <consortium name="DOE Joint Genome Institute"/>
            <consortium name="Mycorrhizal Genomics Consortium"/>
            <person name="Kohler A."/>
            <person name="Kuo A."/>
            <person name="Nagy L.G."/>
            <person name="Floudas D."/>
            <person name="Copeland A."/>
            <person name="Barry K.W."/>
            <person name="Cichocki N."/>
            <person name="Veneault-Fourrey C."/>
            <person name="LaButti K."/>
            <person name="Lindquist E.A."/>
            <person name="Lipzen A."/>
            <person name="Lundell T."/>
            <person name="Morin E."/>
            <person name="Murat C."/>
            <person name="Riley R."/>
            <person name="Ohm R."/>
            <person name="Sun H."/>
            <person name="Tunlid A."/>
            <person name="Henrissat B."/>
            <person name="Grigoriev I.V."/>
            <person name="Hibbett D.S."/>
            <person name="Martin F."/>
        </authorList>
    </citation>
    <scope>NUCLEOTIDE SEQUENCE [LARGE SCALE GENOMIC DNA]</scope>
    <source>
        <strain evidence="6">ATCC 200175</strain>
    </source>
</reference>
<dbReference type="GO" id="GO:0044550">
    <property type="term" value="P:secondary metabolite biosynthetic process"/>
    <property type="evidence" value="ECO:0007669"/>
    <property type="project" value="TreeGrafter"/>
</dbReference>
<feature type="non-terminal residue" evidence="5">
    <location>
        <position position="559"/>
    </location>
</feature>
<dbReference type="InterPro" id="IPR011032">
    <property type="entry name" value="GroES-like_sf"/>
</dbReference>
<dbReference type="OrthoDB" id="329835at2759"/>
<evidence type="ECO:0000256" key="2">
    <source>
        <dbReference type="ARBA" id="ARBA00022553"/>
    </source>
</evidence>
<dbReference type="HOGENOM" id="CLU_487984_0_0_1"/>
<evidence type="ECO:0000313" key="6">
    <source>
        <dbReference type="Proteomes" id="UP000053647"/>
    </source>
</evidence>
<dbReference type="GO" id="GO:0016491">
    <property type="term" value="F:oxidoreductase activity"/>
    <property type="evidence" value="ECO:0007669"/>
    <property type="project" value="InterPro"/>
</dbReference>
<dbReference type="Proteomes" id="UP000053647">
    <property type="component" value="Unassembled WGS sequence"/>
</dbReference>
<protein>
    <recommendedName>
        <fullName evidence="7">Enoyl reductase (ER) domain-containing protein</fullName>
    </recommendedName>
</protein>
<dbReference type="GO" id="GO:0004312">
    <property type="term" value="F:fatty acid synthase activity"/>
    <property type="evidence" value="ECO:0007669"/>
    <property type="project" value="TreeGrafter"/>
</dbReference>
<dbReference type="InterPro" id="IPR057326">
    <property type="entry name" value="KR_dom"/>
</dbReference>
<dbReference type="InterPro" id="IPR036291">
    <property type="entry name" value="NAD(P)-bd_dom_sf"/>
</dbReference>
<dbReference type="PANTHER" id="PTHR43775">
    <property type="entry name" value="FATTY ACID SYNTHASE"/>
    <property type="match status" value="1"/>
</dbReference>
<dbReference type="PANTHER" id="PTHR43775:SF37">
    <property type="entry name" value="SI:DKEY-61P9.11"/>
    <property type="match status" value="1"/>
</dbReference>
<organism evidence="5 6">
    <name type="scientific">Paxillus involutus ATCC 200175</name>
    <dbReference type="NCBI Taxonomy" id="664439"/>
    <lineage>
        <taxon>Eukaryota</taxon>
        <taxon>Fungi</taxon>
        <taxon>Dikarya</taxon>
        <taxon>Basidiomycota</taxon>
        <taxon>Agaricomycotina</taxon>
        <taxon>Agaricomycetes</taxon>
        <taxon>Agaricomycetidae</taxon>
        <taxon>Boletales</taxon>
        <taxon>Paxilineae</taxon>
        <taxon>Paxillaceae</taxon>
        <taxon>Paxillus</taxon>
    </lineage>
</organism>
<evidence type="ECO:0000313" key="5">
    <source>
        <dbReference type="EMBL" id="KIJ08206.1"/>
    </source>
</evidence>
<evidence type="ECO:0008006" key="7">
    <source>
        <dbReference type="Google" id="ProtNLM"/>
    </source>
</evidence>
<dbReference type="InterPro" id="IPR013968">
    <property type="entry name" value="PKS_KR"/>
</dbReference>
<proteinExistence type="predicted"/>
<accession>A0A0C9TLM8</accession>
<keyword evidence="6" id="KW-1185">Reference proteome</keyword>
<gene>
    <name evidence="5" type="ORF">PAXINDRAFT_18643</name>
</gene>
<dbReference type="InterPro" id="IPR020843">
    <property type="entry name" value="ER"/>
</dbReference>
<sequence>HEFIFEQLIPLKLVNAELKVDELGSISVPRIIEAPAYPNTEPRGSKIVQFDDTRVWRHYLPALLADDVEVAVSFASVSPIFPGCSEFSGVVTAAGENVVEEDRLIGKRVVGIVPGHSGNVITCPRSRVSIIPGDLSLTSAAALIGRLAFISSVVLKALPSRGRRAILHAGSCSAAAFTTYSYLKAARFEILVTTSANVHDSRGAQEFLSLIPLHASNDHRSWVAAARELAPEGIDLVVNFDTDPSVGAETTQILAAGGTLVQVGADLPSRLRRGQQYVSVDLAILAEVGSLLRGLEDVPPEIRDSLLSGVECYDLGQLSVAHEKALSNSPNDVVLLGLERIDPEFPIIRAGMISGTVTFNPHASYVLIGGVGGLGICLASFMVERGARYIVLTSRSGTKAFEDVNFTREKRMVHYLRGLPGVTIDIAAVDCLDATRTKDLFSNLGRPVAGVFFLPVRLHDQLFVNLKTEEDWKIVYDVKIKGLQTLLEAVDPASLDFLVLTSTTSILSGNAGQANYTAAQYQIALMADELPNTVCIAVPPVRCSSAQHDGSYQYSKRCV</sequence>
<dbReference type="Pfam" id="PF08659">
    <property type="entry name" value="KR"/>
    <property type="match status" value="1"/>
</dbReference>
<evidence type="ECO:0000259" key="4">
    <source>
        <dbReference type="SMART" id="SM00829"/>
    </source>
</evidence>
<evidence type="ECO:0000259" key="3">
    <source>
        <dbReference type="SMART" id="SM00822"/>
    </source>
</evidence>
<dbReference type="EMBL" id="KN819676">
    <property type="protein sequence ID" value="KIJ08206.1"/>
    <property type="molecule type" value="Genomic_DNA"/>
</dbReference>
<keyword evidence="1" id="KW-0596">Phosphopantetheine</keyword>
<dbReference type="AlphaFoldDB" id="A0A0C9TLM8"/>
<dbReference type="Gene3D" id="3.90.180.10">
    <property type="entry name" value="Medium-chain alcohol dehydrogenases, catalytic domain"/>
    <property type="match status" value="1"/>
</dbReference>
<feature type="domain" description="Enoyl reductase (ER)" evidence="4">
    <location>
        <begin position="48"/>
        <end position="335"/>
    </location>
</feature>
<evidence type="ECO:0000256" key="1">
    <source>
        <dbReference type="ARBA" id="ARBA00022450"/>
    </source>
</evidence>
<feature type="domain" description="Ketoreductase" evidence="3">
    <location>
        <begin position="363"/>
        <end position="542"/>
    </location>
</feature>
<dbReference type="InterPro" id="IPR050091">
    <property type="entry name" value="PKS_NRPS_Biosynth_Enz"/>
</dbReference>